<proteinExistence type="predicted"/>
<dbReference type="GO" id="GO:0016787">
    <property type="term" value="F:hydrolase activity"/>
    <property type="evidence" value="ECO:0007669"/>
    <property type="project" value="UniProtKB-KW"/>
</dbReference>
<organism evidence="2 3">
    <name type="scientific">Aquiflexum balticum DSM 16537</name>
    <dbReference type="NCBI Taxonomy" id="758820"/>
    <lineage>
        <taxon>Bacteria</taxon>
        <taxon>Pseudomonadati</taxon>
        <taxon>Bacteroidota</taxon>
        <taxon>Cytophagia</taxon>
        <taxon>Cytophagales</taxon>
        <taxon>Cyclobacteriaceae</taxon>
        <taxon>Aquiflexum</taxon>
    </lineage>
</organism>
<dbReference type="InterPro" id="IPR006674">
    <property type="entry name" value="HD_domain"/>
</dbReference>
<dbReference type="RefSeq" id="WP_084118676.1">
    <property type="nucleotide sequence ID" value="NZ_LT838813.1"/>
</dbReference>
<dbReference type="EMBL" id="LT838813">
    <property type="protein sequence ID" value="SMD41816.1"/>
    <property type="molecule type" value="Genomic_DNA"/>
</dbReference>
<dbReference type="AlphaFoldDB" id="A0A1W2H008"/>
<dbReference type="InterPro" id="IPR003607">
    <property type="entry name" value="HD/PDEase_dom"/>
</dbReference>
<dbReference type="OrthoDB" id="5728337at2"/>
<protein>
    <submittedName>
        <fullName evidence="2">Predicted HD superfamily hydrolase</fullName>
    </submittedName>
</protein>
<evidence type="ECO:0000313" key="2">
    <source>
        <dbReference type="EMBL" id="SMD41816.1"/>
    </source>
</evidence>
<dbReference type="Pfam" id="PF01966">
    <property type="entry name" value="HD"/>
    <property type="match status" value="1"/>
</dbReference>
<feature type="domain" description="HD" evidence="1">
    <location>
        <begin position="28"/>
        <end position="123"/>
    </location>
</feature>
<reference evidence="3" key="1">
    <citation type="submission" date="2017-04" db="EMBL/GenBank/DDBJ databases">
        <authorList>
            <person name="Varghese N."/>
            <person name="Submissions S."/>
        </authorList>
    </citation>
    <scope>NUCLEOTIDE SEQUENCE [LARGE SCALE GENOMIC DNA]</scope>
    <source>
        <strain evidence="3">DSM 16537</strain>
    </source>
</reference>
<dbReference type="Proteomes" id="UP000192333">
    <property type="component" value="Chromosome I"/>
</dbReference>
<accession>A0A1W2H008</accession>
<dbReference type="SUPFAM" id="SSF109604">
    <property type="entry name" value="HD-domain/PDEase-like"/>
    <property type="match status" value="1"/>
</dbReference>
<name>A0A1W2H008_9BACT</name>
<dbReference type="STRING" id="758820.SAMN00777080_0347"/>
<evidence type="ECO:0000313" key="3">
    <source>
        <dbReference type="Proteomes" id="UP000192333"/>
    </source>
</evidence>
<keyword evidence="3" id="KW-1185">Reference proteome</keyword>
<sequence length="193" mass="22493">MKGYLKLRRIVLTKLQNGLPKHLTYHNLEHVLDVLDVCNQYIKRDNIKGDDAFLLRIGAIVHDMGFLKTNINHEEVGADMASEIMSSLNMGQEQIEIVRGLILATKIPQNPKTELQKIICDSDLDYLGRNDYPEISKRLYLEFKSTNVIKTDEDWKNLQVSFLTKHEFHTPFAKKYRKPKKQVWLQKIAEDNI</sequence>
<evidence type="ECO:0000259" key="1">
    <source>
        <dbReference type="Pfam" id="PF01966"/>
    </source>
</evidence>
<gene>
    <name evidence="2" type="ORF">SAMN00777080_0347</name>
</gene>
<dbReference type="Gene3D" id="1.10.3210.10">
    <property type="entry name" value="Hypothetical protein af1432"/>
    <property type="match status" value="1"/>
</dbReference>
<dbReference type="CDD" id="cd00077">
    <property type="entry name" value="HDc"/>
    <property type="match status" value="1"/>
</dbReference>
<keyword evidence="2" id="KW-0378">Hydrolase</keyword>